<dbReference type="SUPFAM" id="SSF48726">
    <property type="entry name" value="Immunoglobulin"/>
    <property type="match status" value="1"/>
</dbReference>
<reference evidence="16 17" key="1">
    <citation type="submission" date="2018-03" db="EMBL/GenBank/DDBJ databases">
        <title>Draft genome sequence of Rohu Carp (Labeo rohita).</title>
        <authorList>
            <person name="Das P."/>
            <person name="Kushwaha B."/>
            <person name="Joshi C.G."/>
            <person name="Kumar D."/>
            <person name="Nagpure N.S."/>
            <person name="Sahoo L."/>
            <person name="Das S.P."/>
            <person name="Bit A."/>
            <person name="Patnaik S."/>
            <person name="Meher P.K."/>
            <person name="Jayasankar P."/>
            <person name="Koringa P.G."/>
            <person name="Patel N.V."/>
            <person name="Hinsu A.T."/>
            <person name="Kumar R."/>
            <person name="Pandey M."/>
            <person name="Agarwal S."/>
            <person name="Srivastava S."/>
            <person name="Singh M."/>
            <person name="Iquebal M.A."/>
            <person name="Jaiswal S."/>
            <person name="Angadi U.B."/>
            <person name="Kumar N."/>
            <person name="Raza M."/>
            <person name="Shah T.M."/>
            <person name="Rai A."/>
            <person name="Jena J.K."/>
        </authorList>
    </citation>
    <scope>NUCLEOTIDE SEQUENCE [LARGE SCALE GENOMIC DNA]</scope>
    <source>
        <strain evidence="16">DASCIFA01</strain>
        <tissue evidence="16">Testis</tissue>
    </source>
</reference>
<evidence type="ECO:0000256" key="6">
    <source>
        <dbReference type="ARBA" id="ARBA00023130"/>
    </source>
</evidence>
<evidence type="ECO:0000256" key="4">
    <source>
        <dbReference type="ARBA" id="ARBA00022859"/>
    </source>
</evidence>
<dbReference type="GO" id="GO:0042613">
    <property type="term" value="C:MHC class II protein complex"/>
    <property type="evidence" value="ECO:0007669"/>
    <property type="project" value="UniProtKB-KW"/>
</dbReference>
<evidence type="ECO:0000256" key="7">
    <source>
        <dbReference type="ARBA" id="ARBA00023136"/>
    </source>
</evidence>
<dbReference type="InterPro" id="IPR003006">
    <property type="entry name" value="Ig/MHC_CS"/>
</dbReference>
<feature type="chain" id="PRO_5019810462" evidence="13">
    <location>
        <begin position="19"/>
        <end position="191"/>
    </location>
</feature>
<evidence type="ECO:0000256" key="3">
    <source>
        <dbReference type="ARBA" id="ARBA00022729"/>
    </source>
</evidence>
<evidence type="ECO:0000256" key="1">
    <source>
        <dbReference type="ARBA" id="ARBA00004479"/>
    </source>
</evidence>
<keyword evidence="2 12" id="KW-0812">Transmembrane</keyword>
<keyword evidence="6" id="KW-1064">Adaptive immunity</keyword>
<dbReference type="InterPro" id="IPR013783">
    <property type="entry name" value="Ig-like_fold"/>
</dbReference>
<evidence type="ECO:0000256" key="8">
    <source>
        <dbReference type="ARBA" id="ARBA00023157"/>
    </source>
</evidence>
<accession>A0A498NZP9</accession>
<keyword evidence="9" id="KW-0325">Glycoprotein</keyword>
<dbReference type="STRING" id="84645.A0A498NZP9"/>
<dbReference type="Gene3D" id="2.60.40.10">
    <property type="entry name" value="Immunoglobulins"/>
    <property type="match status" value="1"/>
</dbReference>
<evidence type="ECO:0000256" key="13">
    <source>
        <dbReference type="SAM" id="SignalP"/>
    </source>
</evidence>
<evidence type="ECO:0000259" key="15">
    <source>
        <dbReference type="SMART" id="SM00920"/>
    </source>
</evidence>
<evidence type="ECO:0000256" key="11">
    <source>
        <dbReference type="ARBA" id="ARBA00023319"/>
    </source>
</evidence>
<keyword evidence="17" id="KW-1185">Reference proteome</keyword>
<keyword evidence="10" id="KW-0491">MHC II</keyword>
<feature type="signal peptide" evidence="13">
    <location>
        <begin position="1"/>
        <end position="18"/>
    </location>
</feature>
<dbReference type="PROSITE" id="PS00290">
    <property type="entry name" value="IG_MHC"/>
    <property type="match status" value="1"/>
</dbReference>
<dbReference type="InterPro" id="IPR003597">
    <property type="entry name" value="Ig_C1-set"/>
</dbReference>
<dbReference type="Gene3D" id="3.10.320.10">
    <property type="entry name" value="Class II Histocompatibility Antigen, M Beta Chain, Chain B, domain 1"/>
    <property type="match status" value="1"/>
</dbReference>
<dbReference type="InterPro" id="IPR050160">
    <property type="entry name" value="MHC/Immunoglobulin"/>
</dbReference>
<dbReference type="SMART" id="SM00407">
    <property type="entry name" value="IGc1"/>
    <property type="match status" value="1"/>
</dbReference>
<comment type="caution">
    <text evidence="16">The sequence shown here is derived from an EMBL/GenBank/DDBJ whole genome shotgun (WGS) entry which is preliminary data.</text>
</comment>
<dbReference type="SUPFAM" id="SSF54452">
    <property type="entry name" value="MHC antigen-recognition domain"/>
    <property type="match status" value="1"/>
</dbReference>
<keyword evidence="5 12" id="KW-1133">Transmembrane helix</keyword>
<dbReference type="InterPro" id="IPR036179">
    <property type="entry name" value="Ig-like_dom_sf"/>
</dbReference>
<dbReference type="GO" id="GO:0002250">
    <property type="term" value="P:adaptive immune response"/>
    <property type="evidence" value="ECO:0007669"/>
    <property type="project" value="UniProtKB-KW"/>
</dbReference>
<keyword evidence="7 12" id="KW-0472">Membrane</keyword>
<organism evidence="16 17">
    <name type="scientific">Labeo rohita</name>
    <name type="common">Indian major carp</name>
    <name type="synonym">Cyprinus rohita</name>
    <dbReference type="NCBI Taxonomy" id="84645"/>
    <lineage>
        <taxon>Eukaryota</taxon>
        <taxon>Metazoa</taxon>
        <taxon>Chordata</taxon>
        <taxon>Craniata</taxon>
        <taxon>Vertebrata</taxon>
        <taxon>Euteleostomi</taxon>
        <taxon>Actinopterygii</taxon>
        <taxon>Neopterygii</taxon>
        <taxon>Teleostei</taxon>
        <taxon>Ostariophysi</taxon>
        <taxon>Cypriniformes</taxon>
        <taxon>Cyprinidae</taxon>
        <taxon>Labeoninae</taxon>
        <taxon>Labeonini</taxon>
        <taxon>Labeo</taxon>
    </lineage>
</organism>
<evidence type="ECO:0000259" key="14">
    <source>
        <dbReference type="SMART" id="SM00407"/>
    </source>
</evidence>
<dbReference type="PANTHER" id="PTHR19944:SF86">
    <property type="entry name" value="HLA CLASS II HISTOCOMPATIBILITY ANTIGEN, DR ALPHA CHAIN"/>
    <property type="match status" value="1"/>
</dbReference>
<dbReference type="InterPro" id="IPR011162">
    <property type="entry name" value="MHC_I/II-like_Ag-recog"/>
</dbReference>
<evidence type="ECO:0000256" key="2">
    <source>
        <dbReference type="ARBA" id="ARBA00022692"/>
    </source>
</evidence>
<evidence type="ECO:0000313" key="16">
    <source>
        <dbReference type="EMBL" id="RXN37782.1"/>
    </source>
</evidence>
<feature type="domain" description="Immunoglobulin C1-set" evidence="14">
    <location>
        <begin position="84"/>
        <end position="145"/>
    </location>
</feature>
<dbReference type="GO" id="GO:0002504">
    <property type="term" value="P:antigen processing and presentation of peptide or polysaccharide antigen via MHC class II"/>
    <property type="evidence" value="ECO:0007669"/>
    <property type="project" value="UniProtKB-KW"/>
</dbReference>
<evidence type="ECO:0000256" key="9">
    <source>
        <dbReference type="ARBA" id="ARBA00023180"/>
    </source>
</evidence>
<comment type="subcellular location">
    <subcellularLocation>
        <location evidence="1">Membrane</location>
        <topology evidence="1">Single-pass type I membrane protein</topology>
    </subcellularLocation>
</comment>
<dbReference type="InterPro" id="IPR014745">
    <property type="entry name" value="MHC_II_a/b_N"/>
</dbReference>
<sequence>MELYTLILTLTIVLSTDAELEHEAYQFSVCSNSEGEFFLGYDEEELWHANFNLNTGIVTTPNFTGPMTFAGFYDRALEFLAACKRNILSNINGFKNPPPEMEGMRLSQYRPKKDGTFNIFSTLKFTPAEGDVYSCTVNHRALKGQRQTKIWDVDVVLPSVIPAVFCGVAMTLGLVGVAAGTFFFIKGKNCN</sequence>
<keyword evidence="4" id="KW-0391">Immunity</keyword>
<protein>
    <submittedName>
        <fullName evidence="16">HLA class II histocompatibility DP alpha 1 chain-like protein</fullName>
    </submittedName>
</protein>
<feature type="transmembrane region" description="Helical" evidence="12">
    <location>
        <begin position="160"/>
        <end position="185"/>
    </location>
</feature>
<keyword evidence="8" id="KW-1015">Disulfide bond</keyword>
<evidence type="ECO:0000313" key="17">
    <source>
        <dbReference type="Proteomes" id="UP000290572"/>
    </source>
</evidence>
<dbReference type="SMART" id="SM00920">
    <property type="entry name" value="MHC_II_alpha"/>
    <property type="match status" value="1"/>
</dbReference>
<dbReference type="PANTHER" id="PTHR19944">
    <property type="entry name" value="MHC CLASS II-RELATED"/>
    <property type="match status" value="1"/>
</dbReference>
<evidence type="ECO:0000256" key="5">
    <source>
        <dbReference type="ARBA" id="ARBA00022989"/>
    </source>
</evidence>
<keyword evidence="3 13" id="KW-0732">Signal</keyword>
<evidence type="ECO:0000256" key="12">
    <source>
        <dbReference type="SAM" id="Phobius"/>
    </source>
</evidence>
<dbReference type="EMBL" id="QBIY01005445">
    <property type="protein sequence ID" value="RXN37782.1"/>
    <property type="molecule type" value="Genomic_DNA"/>
</dbReference>
<name>A0A498NZP9_LABRO</name>
<proteinExistence type="predicted"/>
<gene>
    <name evidence="16" type="ORF">ROHU_001732</name>
</gene>
<keyword evidence="11" id="KW-0393">Immunoglobulin domain</keyword>
<feature type="domain" description="MHC class II alpha chain N-terminal" evidence="15">
    <location>
        <begin position="22"/>
        <end position="101"/>
    </location>
</feature>
<dbReference type="Pfam" id="PF00993">
    <property type="entry name" value="MHC_II_alpha"/>
    <property type="match status" value="1"/>
</dbReference>
<evidence type="ECO:0000256" key="10">
    <source>
        <dbReference type="ARBA" id="ARBA00023182"/>
    </source>
</evidence>
<dbReference type="AlphaFoldDB" id="A0A498NZP9"/>
<dbReference type="InterPro" id="IPR001003">
    <property type="entry name" value="MHC_II_a_N"/>
</dbReference>
<dbReference type="Proteomes" id="UP000290572">
    <property type="component" value="Unassembled WGS sequence"/>
</dbReference>